<dbReference type="AlphaFoldDB" id="A0AAW7JFI2"/>
<evidence type="ECO:0000313" key="3">
    <source>
        <dbReference type="EMBL" id="MDN0024609.1"/>
    </source>
</evidence>
<dbReference type="RefSeq" id="WP_289824705.1">
    <property type="nucleotide sequence ID" value="NZ_JAUEIE010000002.1"/>
</dbReference>
<proteinExistence type="predicted"/>
<reference evidence="3" key="1">
    <citation type="submission" date="2023-06" db="EMBL/GenBank/DDBJ databases">
        <authorList>
            <person name="Zeman M."/>
            <person name="Kubasova T."/>
            <person name="Jahodarova E."/>
            <person name="Nykrynova M."/>
            <person name="Rychlik I."/>
        </authorList>
    </citation>
    <scope>NUCLEOTIDE SEQUENCE</scope>
    <source>
        <strain evidence="3">ET15</strain>
        <strain evidence="2">ET37</strain>
    </source>
</reference>
<keyword evidence="4" id="KW-1185">Reference proteome</keyword>
<evidence type="ECO:0000313" key="2">
    <source>
        <dbReference type="EMBL" id="MDN0021998.1"/>
    </source>
</evidence>
<reference evidence="3" key="2">
    <citation type="submission" date="2023-08" db="EMBL/GenBank/DDBJ databases">
        <title>Identification and characterization of horizontal gene transfer across gut microbiota members of farm animals based on homology search.</title>
        <authorList>
            <person name="Schwarzerova J."/>
            <person name="Nykrynova M."/>
            <person name="Jureckova K."/>
            <person name="Cejkova D."/>
            <person name="Rychlik I."/>
        </authorList>
    </citation>
    <scope>NUCLEOTIDE SEQUENCE</scope>
    <source>
        <strain evidence="3">ET15</strain>
        <strain evidence="2">ET37</strain>
    </source>
</reference>
<dbReference type="Proteomes" id="UP001167831">
    <property type="component" value="Unassembled WGS sequence"/>
</dbReference>
<dbReference type="EMBL" id="JAUEIF010000002">
    <property type="protein sequence ID" value="MDN0024609.1"/>
    <property type="molecule type" value="Genomic_DNA"/>
</dbReference>
<feature type="chain" id="PRO_5043319695" evidence="1">
    <location>
        <begin position="19"/>
        <end position="399"/>
    </location>
</feature>
<evidence type="ECO:0000256" key="1">
    <source>
        <dbReference type="SAM" id="SignalP"/>
    </source>
</evidence>
<name>A0AAW7JFI2_9BACT</name>
<keyword evidence="1" id="KW-0732">Signal</keyword>
<comment type="caution">
    <text evidence="3">The sequence shown here is derived from an EMBL/GenBank/DDBJ whole genome shotgun (WGS) entry which is preliminary data.</text>
</comment>
<accession>A0AAW7JFI2</accession>
<protein>
    <submittedName>
        <fullName evidence="3">Uncharacterized protein</fullName>
    </submittedName>
</protein>
<dbReference type="EMBL" id="JAUEIE010000002">
    <property type="protein sequence ID" value="MDN0021998.1"/>
    <property type="molecule type" value="Genomic_DNA"/>
</dbReference>
<gene>
    <name evidence="2" type="ORF">QVN81_03025</name>
    <name evidence="3" type="ORF">QVN84_03575</name>
</gene>
<organism evidence="3 5">
    <name type="scientific">Leyella lascolaii</name>
    <dbReference type="NCBI Taxonomy" id="1776379"/>
    <lineage>
        <taxon>Bacteria</taxon>
        <taxon>Pseudomonadati</taxon>
        <taxon>Bacteroidota</taxon>
        <taxon>Bacteroidia</taxon>
        <taxon>Bacteroidales</taxon>
        <taxon>Prevotellaceae</taxon>
        <taxon>Leyella</taxon>
    </lineage>
</organism>
<sequence length="399" mass="44323">MRKLLLIAAALFSLGSMAQRPFESHTTFNTLNKSMKVNSLMSRMPAARIAKPANAQAKAPAKAPEGESHTYYLDCFNSCFKIGDIPEIHKAIDIVFAADNKVYIKNMMYPSMFDTYIEGVLKDNVITIKNGQQIGEIQGRNMVLCNMTYDKATNKINTDTSNDFTLTTDKDYGVITSEPSSYLGICTDDYQITLTEAGNMQFIPAELFPEAEEYEYTYDYESANTPQQKGKKGTVQIIKFGQYRYIKGLMPEAAPDAWVMAEDNNGTLTVSLPQAIGEDYAAVFVDFSQGGTFIFDPVTFKYDAASDSYVMSEYSLIDLFPTYNEKTNTYSVGYSTSYNNLKIKATTTGISSVGNSDADVVSTEYYDLSGRRVSDAQKGLYIKVMKYADGTTKSVKTVK</sequence>
<evidence type="ECO:0000313" key="4">
    <source>
        <dbReference type="Proteomes" id="UP001167831"/>
    </source>
</evidence>
<evidence type="ECO:0000313" key="5">
    <source>
        <dbReference type="Proteomes" id="UP001168478"/>
    </source>
</evidence>
<feature type="signal peptide" evidence="1">
    <location>
        <begin position="1"/>
        <end position="18"/>
    </location>
</feature>
<dbReference type="Proteomes" id="UP001168478">
    <property type="component" value="Unassembled WGS sequence"/>
</dbReference>